<name>A0A0A0C3I7_9CELL</name>
<dbReference type="EMBL" id="AXCZ01000019">
    <property type="protein sequence ID" value="KGM13944.1"/>
    <property type="molecule type" value="Genomic_DNA"/>
</dbReference>
<keyword evidence="3" id="KW-1185">Reference proteome</keyword>
<dbReference type="AlphaFoldDB" id="A0A0A0C3I7"/>
<accession>A0A0A0C3I7</accession>
<gene>
    <name evidence="2" type="ORF">N869_07815</name>
</gene>
<evidence type="ECO:0000256" key="1">
    <source>
        <dbReference type="SAM" id="MobiDB-lite"/>
    </source>
</evidence>
<sequence length="67" mass="7127">MSEDVSTPVPDEPRQDPDNPGDETVEGGLGLSTSPHSGYEDEMEGAGVLEVPAEDLFPLDEDEEPEA</sequence>
<dbReference type="RefSeq" id="WP_035057943.1">
    <property type="nucleotide sequence ID" value="NZ_AXCZ01000019.1"/>
</dbReference>
<reference evidence="2 3" key="1">
    <citation type="submission" date="2013-08" db="EMBL/GenBank/DDBJ databases">
        <title>Genome sequencing of Cellulomonas bogoriensis 69B4.</title>
        <authorList>
            <person name="Chen F."/>
            <person name="Li Y."/>
            <person name="Wang G."/>
        </authorList>
    </citation>
    <scope>NUCLEOTIDE SEQUENCE [LARGE SCALE GENOMIC DNA]</scope>
    <source>
        <strain evidence="2 3">69B4</strain>
    </source>
</reference>
<proteinExistence type="predicted"/>
<feature type="region of interest" description="Disordered" evidence="1">
    <location>
        <begin position="1"/>
        <end position="67"/>
    </location>
</feature>
<dbReference type="Proteomes" id="UP000054314">
    <property type="component" value="Unassembled WGS sequence"/>
</dbReference>
<evidence type="ECO:0000313" key="2">
    <source>
        <dbReference type="EMBL" id="KGM13944.1"/>
    </source>
</evidence>
<comment type="caution">
    <text evidence="2">The sequence shown here is derived from an EMBL/GenBank/DDBJ whole genome shotgun (WGS) entry which is preliminary data.</text>
</comment>
<protein>
    <submittedName>
        <fullName evidence="2">Uncharacterized protein</fullName>
    </submittedName>
</protein>
<evidence type="ECO:0000313" key="3">
    <source>
        <dbReference type="Proteomes" id="UP000054314"/>
    </source>
</evidence>
<feature type="compositionally biased region" description="Acidic residues" evidence="1">
    <location>
        <begin position="57"/>
        <end position="67"/>
    </location>
</feature>
<organism evidence="2 3">
    <name type="scientific">Cellulomonas bogoriensis 69B4 = DSM 16987</name>
    <dbReference type="NCBI Taxonomy" id="1386082"/>
    <lineage>
        <taxon>Bacteria</taxon>
        <taxon>Bacillati</taxon>
        <taxon>Actinomycetota</taxon>
        <taxon>Actinomycetes</taxon>
        <taxon>Micrococcales</taxon>
        <taxon>Cellulomonadaceae</taxon>
        <taxon>Cellulomonas</taxon>
    </lineage>
</organism>